<proteinExistence type="predicted"/>
<protein>
    <submittedName>
        <fullName evidence="2">Uncharacterized protein</fullName>
    </submittedName>
</protein>
<feature type="compositionally biased region" description="Low complexity" evidence="1">
    <location>
        <begin position="49"/>
        <end position="59"/>
    </location>
</feature>
<comment type="caution">
    <text evidence="2">The sequence shown here is derived from an EMBL/GenBank/DDBJ whole genome shotgun (WGS) entry which is preliminary data.</text>
</comment>
<gene>
    <name evidence="2" type="ORF">L345_11976</name>
</gene>
<feature type="region of interest" description="Disordered" evidence="1">
    <location>
        <begin position="146"/>
        <end position="167"/>
    </location>
</feature>
<organism evidence="2 3">
    <name type="scientific">Ophiophagus hannah</name>
    <name type="common">King cobra</name>
    <name type="synonym">Naja hannah</name>
    <dbReference type="NCBI Taxonomy" id="8665"/>
    <lineage>
        <taxon>Eukaryota</taxon>
        <taxon>Metazoa</taxon>
        <taxon>Chordata</taxon>
        <taxon>Craniata</taxon>
        <taxon>Vertebrata</taxon>
        <taxon>Euteleostomi</taxon>
        <taxon>Lepidosauria</taxon>
        <taxon>Squamata</taxon>
        <taxon>Bifurcata</taxon>
        <taxon>Unidentata</taxon>
        <taxon>Episquamata</taxon>
        <taxon>Toxicofera</taxon>
        <taxon>Serpentes</taxon>
        <taxon>Colubroidea</taxon>
        <taxon>Elapidae</taxon>
        <taxon>Elapinae</taxon>
        <taxon>Ophiophagus</taxon>
    </lineage>
</organism>
<dbReference type="EMBL" id="AZIM01003353">
    <property type="protein sequence ID" value="ETE62270.1"/>
    <property type="molecule type" value="Genomic_DNA"/>
</dbReference>
<reference evidence="2 3" key="1">
    <citation type="journal article" date="2013" name="Proc. Natl. Acad. Sci. U.S.A.">
        <title>The king cobra genome reveals dynamic gene evolution and adaptation in the snake venom system.</title>
        <authorList>
            <person name="Vonk F.J."/>
            <person name="Casewell N.R."/>
            <person name="Henkel C.V."/>
            <person name="Heimberg A.M."/>
            <person name="Jansen H.J."/>
            <person name="McCleary R.J."/>
            <person name="Kerkkamp H.M."/>
            <person name="Vos R.A."/>
            <person name="Guerreiro I."/>
            <person name="Calvete J.J."/>
            <person name="Wuster W."/>
            <person name="Woods A.E."/>
            <person name="Logan J.M."/>
            <person name="Harrison R.A."/>
            <person name="Castoe T.A."/>
            <person name="de Koning A.P."/>
            <person name="Pollock D.D."/>
            <person name="Yandell M."/>
            <person name="Calderon D."/>
            <person name="Renjifo C."/>
            <person name="Currier R.B."/>
            <person name="Salgado D."/>
            <person name="Pla D."/>
            <person name="Sanz L."/>
            <person name="Hyder A.S."/>
            <person name="Ribeiro J.M."/>
            <person name="Arntzen J.W."/>
            <person name="van den Thillart G.E."/>
            <person name="Boetzer M."/>
            <person name="Pirovano W."/>
            <person name="Dirks R.P."/>
            <person name="Spaink H.P."/>
            <person name="Duboule D."/>
            <person name="McGlinn E."/>
            <person name="Kini R.M."/>
            <person name="Richardson M.K."/>
        </authorList>
    </citation>
    <scope>NUCLEOTIDE SEQUENCE</scope>
    <source>
        <tissue evidence="2">Blood</tissue>
    </source>
</reference>
<dbReference type="AlphaFoldDB" id="V8NJK9"/>
<keyword evidence="3" id="KW-1185">Reference proteome</keyword>
<name>V8NJK9_OPHHA</name>
<evidence type="ECO:0000256" key="1">
    <source>
        <dbReference type="SAM" id="MobiDB-lite"/>
    </source>
</evidence>
<accession>V8NJK9</accession>
<sequence length="167" mass="18291">MQQPPSSQASCTQPKLPLTGPVGKMGTRSDSSPCAGSYLASRQGRRHASSVSSWPASPAEQSPQEMRRIVVHDRSRGERHSVRGIMQDAPSHLCGNGLFIIDRKEFPFSALRNGSPLALLPASRRDANKVSELPICHELWREGAGQVGESEEEHSTYGQQCKWQTIS</sequence>
<feature type="compositionally biased region" description="Polar residues" evidence="1">
    <location>
        <begin position="1"/>
        <end position="13"/>
    </location>
</feature>
<evidence type="ECO:0000313" key="2">
    <source>
        <dbReference type="EMBL" id="ETE62270.1"/>
    </source>
</evidence>
<evidence type="ECO:0000313" key="3">
    <source>
        <dbReference type="Proteomes" id="UP000018936"/>
    </source>
</evidence>
<feature type="region of interest" description="Disordered" evidence="1">
    <location>
        <begin position="1"/>
        <end position="66"/>
    </location>
</feature>
<feature type="compositionally biased region" description="Polar residues" evidence="1">
    <location>
        <begin position="156"/>
        <end position="167"/>
    </location>
</feature>
<feature type="non-terminal residue" evidence="2">
    <location>
        <position position="1"/>
    </location>
</feature>
<dbReference type="Proteomes" id="UP000018936">
    <property type="component" value="Unassembled WGS sequence"/>
</dbReference>